<gene>
    <name evidence="1" type="ORF">V1477_010230</name>
</gene>
<evidence type="ECO:0000313" key="2">
    <source>
        <dbReference type="Proteomes" id="UP001607303"/>
    </source>
</evidence>
<reference evidence="1 2" key="1">
    <citation type="journal article" date="2024" name="Ann. Entomol. Soc. Am.">
        <title>Genomic analyses of the southern and eastern yellowjacket wasps (Hymenoptera: Vespidae) reveal evolutionary signatures of social life.</title>
        <authorList>
            <person name="Catto M.A."/>
            <person name="Caine P.B."/>
            <person name="Orr S.E."/>
            <person name="Hunt B.G."/>
            <person name="Goodisman M.A.D."/>
        </authorList>
    </citation>
    <scope>NUCLEOTIDE SEQUENCE [LARGE SCALE GENOMIC DNA]</scope>
    <source>
        <strain evidence="1">232</strain>
        <tissue evidence="1">Head and thorax</tissue>
    </source>
</reference>
<comment type="caution">
    <text evidence="1">The sequence shown here is derived from an EMBL/GenBank/DDBJ whole genome shotgun (WGS) entry which is preliminary data.</text>
</comment>
<sequence>MANMTTERQEMLGYGRANQMEVVSLFCYKCTGAPSEAETEDDELSDKPRLEFLQGRPQTAATLPYQRGESPGLLIAGCQGHASDTDLQSSRVWLVEVPRPFLSGISSPNSGFNRRVEQIKGLMIIAGGQKPIRRLEERSDLDVFEPNIREKEEEEARDYISRRNDRKKLTRGKRRVEHVDSVRRILDLVSIQCFEGLLQVRGRWQQDD</sequence>
<name>A0ABD2C842_VESMC</name>
<organism evidence="1 2">
    <name type="scientific">Vespula maculifrons</name>
    <name type="common">Eastern yellow jacket</name>
    <name type="synonym">Wasp</name>
    <dbReference type="NCBI Taxonomy" id="7453"/>
    <lineage>
        <taxon>Eukaryota</taxon>
        <taxon>Metazoa</taxon>
        <taxon>Ecdysozoa</taxon>
        <taxon>Arthropoda</taxon>
        <taxon>Hexapoda</taxon>
        <taxon>Insecta</taxon>
        <taxon>Pterygota</taxon>
        <taxon>Neoptera</taxon>
        <taxon>Endopterygota</taxon>
        <taxon>Hymenoptera</taxon>
        <taxon>Apocrita</taxon>
        <taxon>Aculeata</taxon>
        <taxon>Vespoidea</taxon>
        <taxon>Vespidae</taxon>
        <taxon>Vespinae</taxon>
        <taxon>Vespula</taxon>
    </lineage>
</organism>
<accession>A0ABD2C842</accession>
<protein>
    <submittedName>
        <fullName evidence="1">Uncharacterized protein</fullName>
    </submittedName>
</protein>
<proteinExistence type="predicted"/>
<dbReference type="AlphaFoldDB" id="A0ABD2C842"/>
<dbReference type="EMBL" id="JAYRBN010000059">
    <property type="protein sequence ID" value="KAL2741169.1"/>
    <property type="molecule type" value="Genomic_DNA"/>
</dbReference>
<keyword evidence="2" id="KW-1185">Reference proteome</keyword>
<dbReference type="Proteomes" id="UP001607303">
    <property type="component" value="Unassembled WGS sequence"/>
</dbReference>
<evidence type="ECO:0000313" key="1">
    <source>
        <dbReference type="EMBL" id="KAL2741169.1"/>
    </source>
</evidence>